<dbReference type="SMART" id="SM00429">
    <property type="entry name" value="IPT"/>
    <property type="match status" value="1"/>
</dbReference>
<dbReference type="Pfam" id="PF25603">
    <property type="entry name" value="SPT23_MGA2_DBD"/>
    <property type="match status" value="1"/>
</dbReference>
<feature type="domain" description="IPT/TIG" evidence="7">
    <location>
        <begin position="554"/>
        <end position="645"/>
    </location>
</feature>
<dbReference type="GO" id="GO:0030466">
    <property type="term" value="P:silent mating-type cassette heterochromatin formation"/>
    <property type="evidence" value="ECO:0007669"/>
    <property type="project" value="UniProtKB-ARBA"/>
</dbReference>
<dbReference type="InterPro" id="IPR002909">
    <property type="entry name" value="IPT_dom"/>
</dbReference>
<keyword evidence="6" id="KW-0472">Membrane</keyword>
<dbReference type="PROSITE" id="PS50297">
    <property type="entry name" value="ANK_REP_REGION"/>
    <property type="match status" value="2"/>
</dbReference>
<dbReference type="FunFam" id="2.60.40.10:FF:001880">
    <property type="entry name" value="Mga2p"/>
    <property type="match status" value="1"/>
</dbReference>
<evidence type="ECO:0000256" key="1">
    <source>
        <dbReference type="ARBA" id="ARBA00022553"/>
    </source>
</evidence>
<dbReference type="AlphaFoldDB" id="A0A1G4MAR4"/>
<dbReference type="InterPro" id="IPR002110">
    <property type="entry name" value="Ankyrin_rpt"/>
</dbReference>
<feature type="region of interest" description="Disordered" evidence="5">
    <location>
        <begin position="970"/>
        <end position="991"/>
    </location>
</feature>
<dbReference type="EMBL" id="LT598485">
    <property type="protein sequence ID" value="SCW00864.1"/>
    <property type="molecule type" value="Genomic_DNA"/>
</dbReference>
<accession>A0A1G4MAR4</accession>
<dbReference type="SUPFAM" id="SSF48403">
    <property type="entry name" value="Ankyrin repeat"/>
    <property type="match status" value="1"/>
</dbReference>
<evidence type="ECO:0000256" key="4">
    <source>
        <dbReference type="PROSITE-ProRule" id="PRU00023"/>
    </source>
</evidence>
<keyword evidence="2" id="KW-0677">Repeat</keyword>
<dbReference type="Gene3D" id="2.60.40.10">
    <property type="entry name" value="Immunoglobulins"/>
    <property type="match status" value="1"/>
</dbReference>
<dbReference type="InterPro" id="IPR057962">
    <property type="entry name" value="SPT23_MGA2_DBD"/>
</dbReference>
<keyword evidence="3 4" id="KW-0040">ANK repeat</keyword>
<dbReference type="Pfam" id="PF01833">
    <property type="entry name" value="TIG"/>
    <property type="match status" value="1"/>
</dbReference>
<name>A0A1G4MAR4_LACFM</name>
<feature type="region of interest" description="Disordered" evidence="5">
    <location>
        <begin position="679"/>
        <end position="700"/>
    </location>
</feature>
<dbReference type="GO" id="GO:0045944">
    <property type="term" value="P:positive regulation of transcription by RNA polymerase II"/>
    <property type="evidence" value="ECO:0007669"/>
    <property type="project" value="UniProtKB-ARBA"/>
</dbReference>
<dbReference type="Gene3D" id="1.25.40.20">
    <property type="entry name" value="Ankyrin repeat-containing domain"/>
    <property type="match status" value="1"/>
</dbReference>
<reference evidence="8 9" key="1">
    <citation type="submission" date="2016-03" db="EMBL/GenBank/DDBJ databases">
        <authorList>
            <person name="Devillers H."/>
        </authorList>
    </citation>
    <scope>NUCLEOTIDE SEQUENCE [LARGE SCALE GENOMIC DNA]</scope>
    <source>
        <strain evidence="8">CBS 6772</strain>
    </source>
</reference>
<dbReference type="OMA" id="IPNWQLC"/>
<keyword evidence="1" id="KW-0597">Phosphoprotein</keyword>
<evidence type="ECO:0000256" key="2">
    <source>
        <dbReference type="ARBA" id="ARBA00022737"/>
    </source>
</evidence>
<keyword evidence="9" id="KW-1185">Reference proteome</keyword>
<dbReference type="CDD" id="cd00102">
    <property type="entry name" value="IPT"/>
    <property type="match status" value="1"/>
</dbReference>
<dbReference type="InterPro" id="IPR014756">
    <property type="entry name" value="Ig_E-set"/>
</dbReference>
<dbReference type="InterPro" id="IPR013783">
    <property type="entry name" value="Ig-like_fold"/>
</dbReference>
<keyword evidence="6" id="KW-0812">Transmembrane</keyword>
<keyword evidence="6" id="KW-1133">Transmembrane helix</keyword>
<sequence>MGTFTTRHQDGSFYQQDVNMMETELLEDFLFPGNAEDSNKAEAELGADDEDIFNTFINTDVIQPQPNYTLQTRQYDLEALNSSSALQIQAPNNIASADISKADAVVVDNITPNLLDRMEVGMASIKKKSVSPLDELPLYVSASQSYSHECEKMVDHQLVFGRSKPIQTVYLNPSDFLSVPEESLPFKLKVTGMPPTSRVETQIKLDISISPAPKEYIIHLPTDCITKQKCYLQDDVTNYPKEIQDQMLYLESFLICASNNKSTYVCSRCVKREQRRASRRKSGLSDNMLWCNNENRRAVVFNSKQVFVIKDTNCGKDSKSFELSARIVCYCRHHKEPEGFKLLFVLRDSKNNTLGKAITSSIMIMDKKPNRDHSVSINGHDSATESAKHTDGSKSEQSDVPHVTSTSDLSGPEQLKPQIDENHVNLSVKSGPMLSPTSIGEESSEPHTTDTNSHAPPTSSIASSSAAVARSSGYKRKRTWNEGPHASYFIPDSTRSLSISRPDRSLSASSSSASISVLDTPALQTAQSISQFISPQSNALQGVANFEDSSLQNKPTIHRVIPSQGPVKGGIEVTLLGSNFKSGMIVKFGENRALSTQCWSDSTLVTYLPPSSTAGQVLVSVFDKDDVQETKISQMTNSKAIFTYVDDTDRQLIELALQIVGLKMNGKLEDARNIAKRIVGSDGGSSNGPTPSNAPQNSFENGSSQVLFSDEILLLRVVKLLNSSSNLSMCDEEGQTMLHLSCLKGYYHLASTLIKKGARVDAKDSFGFSPLHFACLNGDARIIRLLVQCKASLGSMALNEIIPRDLFIANHDTEDERYEDYLNEVLEILDPDYTSDNDLSYSMGRKMSDSSFQSSIFDVESLNSLDSNVQVHISKMVEDTLSDDYDDDLDDYEEDGDEGLLQDDDSECENSHASRPLLAARENAINEDETSIWNRMLSAFNDELPKYEDLFPSAGKEKVIGSLQRTVAHETIPNRPALGEESQTSSEDEEDALQARLNRFFQQRQNFKNDKMLLFFWLPLTIILLSSFLIFEFGQDGNRIHHLSEAVSEYLRVGLAKIMLGNERVKGAFKESLHNLQTGIAVGDGQSV</sequence>
<evidence type="ECO:0000313" key="9">
    <source>
        <dbReference type="Proteomes" id="UP000190831"/>
    </source>
</evidence>
<evidence type="ECO:0000256" key="6">
    <source>
        <dbReference type="SAM" id="Phobius"/>
    </source>
</evidence>
<proteinExistence type="predicted"/>
<dbReference type="GO" id="GO:0033554">
    <property type="term" value="P:cellular response to stress"/>
    <property type="evidence" value="ECO:0007669"/>
    <property type="project" value="UniProtKB-ARBA"/>
</dbReference>
<dbReference type="OrthoDB" id="71307at2759"/>
<gene>
    <name evidence="8" type="ORF">LAFE_0C13696G</name>
</gene>
<dbReference type="GO" id="GO:0005634">
    <property type="term" value="C:nucleus"/>
    <property type="evidence" value="ECO:0007669"/>
    <property type="project" value="TreeGrafter"/>
</dbReference>
<dbReference type="PROSITE" id="PS50088">
    <property type="entry name" value="ANK_REPEAT"/>
    <property type="match status" value="2"/>
</dbReference>
<evidence type="ECO:0000256" key="5">
    <source>
        <dbReference type="SAM" id="MobiDB-lite"/>
    </source>
</evidence>
<protein>
    <submittedName>
        <fullName evidence="8">LAFE_0C13696g1_1</fullName>
    </submittedName>
</protein>
<dbReference type="Pfam" id="PF12796">
    <property type="entry name" value="Ank_2"/>
    <property type="match status" value="1"/>
</dbReference>
<feature type="repeat" description="ANK" evidence="4">
    <location>
        <begin position="733"/>
        <end position="765"/>
    </location>
</feature>
<dbReference type="GO" id="GO:0005789">
    <property type="term" value="C:endoplasmic reticulum membrane"/>
    <property type="evidence" value="ECO:0007669"/>
    <property type="project" value="UniProtKB-ARBA"/>
</dbReference>
<feature type="repeat" description="ANK" evidence="4">
    <location>
        <begin position="766"/>
        <end position="798"/>
    </location>
</feature>
<feature type="compositionally biased region" description="Polar residues" evidence="5">
    <location>
        <begin position="687"/>
        <end position="700"/>
    </location>
</feature>
<evidence type="ECO:0000259" key="7">
    <source>
        <dbReference type="SMART" id="SM00429"/>
    </source>
</evidence>
<feature type="compositionally biased region" description="Acidic residues" evidence="5">
    <location>
        <begin position="882"/>
        <end position="908"/>
    </location>
</feature>
<feature type="region of interest" description="Disordered" evidence="5">
    <location>
        <begin position="882"/>
        <end position="910"/>
    </location>
</feature>
<evidence type="ECO:0000256" key="3">
    <source>
        <dbReference type="ARBA" id="ARBA00023043"/>
    </source>
</evidence>
<organism evidence="8 9">
    <name type="scientific">Lachancea fermentati</name>
    <name type="common">Zygosaccharomyces fermentati</name>
    <dbReference type="NCBI Taxonomy" id="4955"/>
    <lineage>
        <taxon>Eukaryota</taxon>
        <taxon>Fungi</taxon>
        <taxon>Dikarya</taxon>
        <taxon>Ascomycota</taxon>
        <taxon>Saccharomycotina</taxon>
        <taxon>Saccharomycetes</taxon>
        <taxon>Saccharomycetales</taxon>
        <taxon>Saccharomycetaceae</taxon>
        <taxon>Lachancea</taxon>
    </lineage>
</organism>
<feature type="compositionally biased region" description="Basic and acidic residues" evidence="5">
    <location>
        <begin position="382"/>
        <end position="399"/>
    </location>
</feature>
<feature type="transmembrane region" description="Helical" evidence="6">
    <location>
        <begin position="1012"/>
        <end position="1031"/>
    </location>
</feature>
<feature type="region of interest" description="Disordered" evidence="5">
    <location>
        <begin position="370"/>
        <end position="487"/>
    </location>
</feature>
<dbReference type="GO" id="GO:0003690">
    <property type="term" value="F:double-stranded DNA binding"/>
    <property type="evidence" value="ECO:0007669"/>
    <property type="project" value="TreeGrafter"/>
</dbReference>
<dbReference type="STRING" id="4955.A0A1G4MAR4"/>
<dbReference type="InterPro" id="IPR036770">
    <property type="entry name" value="Ankyrin_rpt-contain_sf"/>
</dbReference>
<feature type="compositionally biased region" description="Low complexity" evidence="5">
    <location>
        <begin position="453"/>
        <end position="472"/>
    </location>
</feature>
<dbReference type="GO" id="GO:2001280">
    <property type="term" value="P:positive regulation of unsaturated fatty acid biosynthetic process"/>
    <property type="evidence" value="ECO:0007669"/>
    <property type="project" value="UniProtKB-ARBA"/>
</dbReference>
<dbReference type="SUPFAM" id="SSF81296">
    <property type="entry name" value="E set domains"/>
    <property type="match status" value="1"/>
</dbReference>
<dbReference type="GO" id="GO:0003712">
    <property type="term" value="F:transcription coregulator activity"/>
    <property type="evidence" value="ECO:0007669"/>
    <property type="project" value="TreeGrafter"/>
</dbReference>
<evidence type="ECO:0000313" key="8">
    <source>
        <dbReference type="EMBL" id="SCW00864.1"/>
    </source>
</evidence>
<dbReference type="SMART" id="SM00248">
    <property type="entry name" value="ANK"/>
    <property type="match status" value="2"/>
</dbReference>
<dbReference type="Proteomes" id="UP000190831">
    <property type="component" value="Chromosome C"/>
</dbReference>
<dbReference type="PANTHER" id="PTHR23335">
    <property type="entry name" value="CALMODULIN-BINDING TRANSCRIPTION ACTIVATOR CAMTA"/>
    <property type="match status" value="1"/>
</dbReference>
<dbReference type="PANTHER" id="PTHR23335:SF1">
    <property type="entry name" value="CALMODULIN-BINDING TRANSCRIPTION ACTIVATOR, ISOFORM F"/>
    <property type="match status" value="1"/>
</dbReference>